<protein>
    <submittedName>
        <fullName evidence="1">Uncharacterized protein</fullName>
    </submittedName>
</protein>
<accession>A0ABP6JD99</accession>
<dbReference type="Proteomes" id="UP001501102">
    <property type="component" value="Unassembled WGS sequence"/>
</dbReference>
<comment type="caution">
    <text evidence="1">The sequence shown here is derived from an EMBL/GenBank/DDBJ whole genome shotgun (WGS) entry which is preliminary data.</text>
</comment>
<evidence type="ECO:0000313" key="1">
    <source>
        <dbReference type="EMBL" id="GAA2929660.1"/>
    </source>
</evidence>
<sequence length="100" mass="10693">MERGPEELPADAAARTNQWDRPADADAVCGVCATALMTYRRADGRATHSPGNLLEAGCSVRGLRRDRADKSLDAVISIWPCQACAALTPAHSTRDYPPNA</sequence>
<evidence type="ECO:0000313" key="2">
    <source>
        <dbReference type="Proteomes" id="UP001501102"/>
    </source>
</evidence>
<reference evidence="2" key="1">
    <citation type="journal article" date="2019" name="Int. J. Syst. Evol. Microbiol.">
        <title>The Global Catalogue of Microorganisms (GCM) 10K type strain sequencing project: providing services to taxonomists for standard genome sequencing and annotation.</title>
        <authorList>
            <consortium name="The Broad Institute Genomics Platform"/>
            <consortium name="The Broad Institute Genome Sequencing Center for Infectious Disease"/>
            <person name="Wu L."/>
            <person name="Ma J."/>
        </authorList>
    </citation>
    <scope>NUCLEOTIDE SEQUENCE [LARGE SCALE GENOMIC DNA]</scope>
    <source>
        <strain evidence="2">JCM 4087</strain>
    </source>
</reference>
<gene>
    <name evidence="1" type="ORF">GCM10020221_26820</name>
</gene>
<name>A0ABP6JD99_STRTU</name>
<keyword evidence="2" id="KW-1185">Reference proteome</keyword>
<organism evidence="1 2">
    <name type="scientific">Streptomyces thioluteus</name>
    <dbReference type="NCBI Taxonomy" id="66431"/>
    <lineage>
        <taxon>Bacteria</taxon>
        <taxon>Bacillati</taxon>
        <taxon>Actinomycetota</taxon>
        <taxon>Actinomycetes</taxon>
        <taxon>Kitasatosporales</taxon>
        <taxon>Streptomycetaceae</taxon>
        <taxon>Streptomyces</taxon>
    </lineage>
</organism>
<dbReference type="EMBL" id="BAAAXZ010000103">
    <property type="protein sequence ID" value="GAA2929660.1"/>
    <property type="molecule type" value="Genomic_DNA"/>
</dbReference>
<proteinExistence type="predicted"/>